<keyword evidence="2" id="KW-0808">Transferase</keyword>
<dbReference type="Pfam" id="PF13581">
    <property type="entry name" value="HATPase_c_2"/>
    <property type="match status" value="1"/>
</dbReference>
<dbReference type="SUPFAM" id="SSF55874">
    <property type="entry name" value="ATPase domain of HSP90 chaperone/DNA topoisomerase II/histidine kinase"/>
    <property type="match status" value="1"/>
</dbReference>
<dbReference type="RefSeq" id="WP_093140445.1">
    <property type="nucleotide sequence ID" value="NZ_FOXF01000004.1"/>
</dbReference>
<organism evidence="2 3">
    <name type="scientific">Ruminobacter amylophilus</name>
    <dbReference type="NCBI Taxonomy" id="867"/>
    <lineage>
        <taxon>Bacteria</taxon>
        <taxon>Pseudomonadati</taxon>
        <taxon>Pseudomonadota</taxon>
        <taxon>Gammaproteobacteria</taxon>
        <taxon>Aeromonadales</taxon>
        <taxon>Succinivibrionaceae</taxon>
        <taxon>Ruminobacter</taxon>
    </lineage>
</organism>
<keyword evidence="3" id="KW-1185">Reference proteome</keyword>
<dbReference type="Gene3D" id="3.30.565.10">
    <property type="entry name" value="Histidine kinase-like ATPase, C-terminal domain"/>
    <property type="match status" value="1"/>
</dbReference>
<evidence type="ECO:0000313" key="3">
    <source>
        <dbReference type="Proteomes" id="UP000243745"/>
    </source>
</evidence>
<dbReference type="InterPro" id="IPR036890">
    <property type="entry name" value="HATPase_C_sf"/>
</dbReference>
<dbReference type="EMBL" id="FOXF01000004">
    <property type="protein sequence ID" value="SFP07358.1"/>
    <property type="molecule type" value="Genomic_DNA"/>
</dbReference>
<dbReference type="AlphaFoldDB" id="A0A662ZFS2"/>
<accession>A0A662ZFS2</accession>
<protein>
    <submittedName>
        <fullName evidence="2">Serine/threonine-protein kinase RsbW</fullName>
    </submittedName>
</protein>
<reference evidence="2 3" key="1">
    <citation type="submission" date="2016-10" db="EMBL/GenBank/DDBJ databases">
        <authorList>
            <person name="Varghese N."/>
            <person name="Submissions S."/>
        </authorList>
    </citation>
    <scope>NUCLEOTIDE SEQUENCE [LARGE SCALE GENOMIC DNA]</scope>
    <source>
        <strain evidence="2 3">DSM 1361</strain>
    </source>
</reference>
<keyword evidence="2" id="KW-0418">Kinase</keyword>
<dbReference type="CDD" id="cd16936">
    <property type="entry name" value="HATPase_RsbW-like"/>
    <property type="match status" value="1"/>
</dbReference>
<feature type="domain" description="Histidine kinase/HSP90-like ATPase" evidence="1">
    <location>
        <begin position="17"/>
        <end position="130"/>
    </location>
</feature>
<dbReference type="OrthoDB" id="9811749at2"/>
<dbReference type="Proteomes" id="UP000243745">
    <property type="component" value="Unassembled WGS sequence"/>
</dbReference>
<gene>
    <name evidence="2" type="ORF">SAMN02910344_00369</name>
</gene>
<dbReference type="GO" id="GO:0016301">
    <property type="term" value="F:kinase activity"/>
    <property type="evidence" value="ECO:0007669"/>
    <property type="project" value="UniProtKB-KW"/>
</dbReference>
<dbReference type="InterPro" id="IPR003594">
    <property type="entry name" value="HATPase_dom"/>
</dbReference>
<proteinExistence type="predicted"/>
<evidence type="ECO:0000259" key="1">
    <source>
        <dbReference type="Pfam" id="PF13581"/>
    </source>
</evidence>
<evidence type="ECO:0000313" key="2">
    <source>
        <dbReference type="EMBL" id="SFP07358.1"/>
    </source>
</evidence>
<sequence length="132" mass="15008">MIIEKRFKTEEITSESILDFISTSVEDFGISETTIVRLSVCTDEIVSNILNHSHAKYIDVTVEVEHNVPTISVSFTDDGEPFNPLIEAEEPDFSQPLDERKEGGMGVYMVKKMARNVTYSRNDRQNIFTICI</sequence>
<name>A0A662ZFS2_9GAMM</name>